<dbReference type="EMBL" id="QSLN01000001">
    <property type="protein sequence ID" value="RDV84778.1"/>
    <property type="molecule type" value="Genomic_DNA"/>
</dbReference>
<evidence type="ECO:0000256" key="4">
    <source>
        <dbReference type="ARBA" id="ARBA00022500"/>
    </source>
</evidence>
<dbReference type="CDD" id="cd00732">
    <property type="entry name" value="CheW"/>
    <property type="match status" value="1"/>
</dbReference>
<dbReference type="AlphaFoldDB" id="A0A3D8P815"/>
<dbReference type="InterPro" id="IPR002545">
    <property type="entry name" value="CheW-lke_dom"/>
</dbReference>
<dbReference type="GO" id="GO:0006935">
    <property type="term" value="P:chemotaxis"/>
    <property type="evidence" value="ECO:0007669"/>
    <property type="project" value="UniProtKB-KW"/>
</dbReference>
<gene>
    <name evidence="6" type="ORF">DXX99_01670</name>
</gene>
<dbReference type="SMART" id="SM00260">
    <property type="entry name" value="CheW"/>
    <property type="match status" value="1"/>
</dbReference>
<dbReference type="Proteomes" id="UP000256329">
    <property type="component" value="Unassembled WGS sequence"/>
</dbReference>
<keyword evidence="4" id="KW-0145">Chemotaxis</keyword>
<evidence type="ECO:0000259" key="5">
    <source>
        <dbReference type="PROSITE" id="PS50851"/>
    </source>
</evidence>
<name>A0A3D8P815_9THEO</name>
<evidence type="ECO:0000313" key="6">
    <source>
        <dbReference type="EMBL" id="RDV84778.1"/>
    </source>
</evidence>
<organism evidence="6 7">
    <name type="scientific">Ammonifex thiophilus</name>
    <dbReference type="NCBI Taxonomy" id="444093"/>
    <lineage>
        <taxon>Bacteria</taxon>
        <taxon>Bacillati</taxon>
        <taxon>Bacillota</taxon>
        <taxon>Clostridia</taxon>
        <taxon>Thermoanaerobacterales</taxon>
        <taxon>Thermoanaerobacteraceae</taxon>
        <taxon>Ammonifex</taxon>
    </lineage>
</organism>
<proteinExistence type="predicted"/>
<dbReference type="InterPro" id="IPR039315">
    <property type="entry name" value="CheW"/>
</dbReference>
<evidence type="ECO:0000313" key="7">
    <source>
        <dbReference type="Proteomes" id="UP000256329"/>
    </source>
</evidence>
<dbReference type="SUPFAM" id="SSF50341">
    <property type="entry name" value="CheW-like"/>
    <property type="match status" value="1"/>
</dbReference>
<keyword evidence="7" id="KW-1185">Reference proteome</keyword>
<dbReference type="Gene3D" id="2.40.50.180">
    <property type="entry name" value="CheA-289, Domain 4"/>
    <property type="match status" value="1"/>
</dbReference>
<protein>
    <recommendedName>
        <fullName evidence="2">Chemotaxis protein CheW</fullName>
    </recommendedName>
</protein>
<sequence length="163" mass="18238">MPEEKHEEQLVVFRLADQTYGVDVGSVVEIIRMESVTKVPRAPEFVEGVINLRGRIIPVIDLRRRFGLPLKEPDRSTRIVIVEMGGMTVGMIVDAVLEVLRIPTDKIEPPPAVVSGIDVAYLRGIALWQEDMIILLDLEKVLYEHEKEALAEADISSLEGRAV</sequence>
<comment type="caution">
    <text evidence="6">The sequence shown here is derived from an EMBL/GenBank/DDBJ whole genome shotgun (WGS) entry which is preliminary data.</text>
</comment>
<dbReference type="FunFam" id="2.40.50.180:FF:000002">
    <property type="entry name" value="Chemotaxis protein CheW"/>
    <property type="match status" value="1"/>
</dbReference>
<dbReference type="Pfam" id="PF01584">
    <property type="entry name" value="CheW"/>
    <property type="match status" value="1"/>
</dbReference>
<keyword evidence="3" id="KW-0963">Cytoplasm</keyword>
<accession>A0A3D8P815</accession>
<dbReference type="Gene3D" id="2.30.30.40">
    <property type="entry name" value="SH3 Domains"/>
    <property type="match status" value="1"/>
</dbReference>
<evidence type="ECO:0000256" key="1">
    <source>
        <dbReference type="ARBA" id="ARBA00004496"/>
    </source>
</evidence>
<dbReference type="GO" id="GO:0005829">
    <property type="term" value="C:cytosol"/>
    <property type="evidence" value="ECO:0007669"/>
    <property type="project" value="TreeGrafter"/>
</dbReference>
<dbReference type="InterPro" id="IPR036061">
    <property type="entry name" value="CheW-like_dom_sf"/>
</dbReference>
<dbReference type="PANTHER" id="PTHR22617">
    <property type="entry name" value="CHEMOTAXIS SENSOR HISTIDINE KINASE-RELATED"/>
    <property type="match status" value="1"/>
</dbReference>
<dbReference type="PROSITE" id="PS50851">
    <property type="entry name" value="CHEW"/>
    <property type="match status" value="1"/>
</dbReference>
<dbReference type="RefSeq" id="WP_115791772.1">
    <property type="nucleotide sequence ID" value="NZ_QSLN01000001.1"/>
</dbReference>
<reference evidence="6 7" key="1">
    <citation type="submission" date="2018-08" db="EMBL/GenBank/DDBJ databases">
        <title>Form III RuBisCO-mediated autotrophy in Thermodesulfobium bacteria.</title>
        <authorList>
            <person name="Toshchakov S.V."/>
            <person name="Kublanov I.V."/>
            <person name="Frolov E."/>
            <person name="Bonch-Osmolovskaya E.A."/>
            <person name="Tourova T.P."/>
            <person name="Chernych N.A."/>
            <person name="Lebedinsky A.V."/>
        </authorList>
    </citation>
    <scope>NUCLEOTIDE SEQUENCE [LARGE SCALE GENOMIC DNA]</scope>
    <source>
        <strain evidence="6 7">SR</strain>
    </source>
</reference>
<feature type="domain" description="CheW-like" evidence="5">
    <location>
        <begin position="7"/>
        <end position="147"/>
    </location>
</feature>
<dbReference type="PANTHER" id="PTHR22617:SF23">
    <property type="entry name" value="CHEMOTAXIS PROTEIN CHEW"/>
    <property type="match status" value="1"/>
</dbReference>
<comment type="subcellular location">
    <subcellularLocation>
        <location evidence="1">Cytoplasm</location>
    </subcellularLocation>
</comment>
<dbReference type="GO" id="GO:0007165">
    <property type="term" value="P:signal transduction"/>
    <property type="evidence" value="ECO:0007669"/>
    <property type="project" value="InterPro"/>
</dbReference>
<dbReference type="OrthoDB" id="9794382at2"/>
<evidence type="ECO:0000256" key="3">
    <source>
        <dbReference type="ARBA" id="ARBA00022490"/>
    </source>
</evidence>
<evidence type="ECO:0000256" key="2">
    <source>
        <dbReference type="ARBA" id="ARBA00021483"/>
    </source>
</evidence>